<dbReference type="Pfam" id="PF02472">
    <property type="entry name" value="ExbD"/>
    <property type="match status" value="1"/>
</dbReference>
<gene>
    <name evidence="7" type="ORF">GBAR_LOCUS22393</name>
</gene>
<evidence type="ECO:0000256" key="6">
    <source>
        <dbReference type="SAM" id="Phobius"/>
    </source>
</evidence>
<keyword evidence="8" id="KW-1185">Reference proteome</keyword>
<dbReference type="Gene3D" id="3.30.420.270">
    <property type="match status" value="1"/>
</dbReference>
<name>A0AA35T4H7_GEOBA</name>
<comment type="subcellular location">
    <subcellularLocation>
        <location evidence="1">Cell membrane</location>
        <topology evidence="1">Single-pass membrane protein</topology>
    </subcellularLocation>
</comment>
<dbReference type="GO" id="GO:0022857">
    <property type="term" value="F:transmembrane transporter activity"/>
    <property type="evidence" value="ECO:0007669"/>
    <property type="project" value="InterPro"/>
</dbReference>
<keyword evidence="2" id="KW-1003">Cell membrane</keyword>
<dbReference type="PANTHER" id="PTHR30558">
    <property type="entry name" value="EXBD MEMBRANE COMPONENT OF PMF-DRIVEN MACROMOLECULE IMPORT SYSTEM"/>
    <property type="match status" value="1"/>
</dbReference>
<organism evidence="7 8">
    <name type="scientific">Geodia barretti</name>
    <name type="common">Barrett's horny sponge</name>
    <dbReference type="NCBI Taxonomy" id="519541"/>
    <lineage>
        <taxon>Eukaryota</taxon>
        <taxon>Metazoa</taxon>
        <taxon>Porifera</taxon>
        <taxon>Demospongiae</taxon>
        <taxon>Heteroscleromorpha</taxon>
        <taxon>Tetractinellida</taxon>
        <taxon>Astrophorina</taxon>
        <taxon>Geodiidae</taxon>
        <taxon>Geodia</taxon>
    </lineage>
</organism>
<comment type="caution">
    <text evidence="7">The sequence shown here is derived from an EMBL/GenBank/DDBJ whole genome shotgun (WGS) entry which is preliminary data.</text>
</comment>
<dbReference type="Proteomes" id="UP001174909">
    <property type="component" value="Unassembled WGS sequence"/>
</dbReference>
<evidence type="ECO:0000256" key="3">
    <source>
        <dbReference type="ARBA" id="ARBA00022692"/>
    </source>
</evidence>
<evidence type="ECO:0000256" key="5">
    <source>
        <dbReference type="ARBA" id="ARBA00023136"/>
    </source>
</evidence>
<evidence type="ECO:0000256" key="2">
    <source>
        <dbReference type="ARBA" id="ARBA00022475"/>
    </source>
</evidence>
<dbReference type="AlphaFoldDB" id="A0AA35T4H7"/>
<keyword evidence="3 6" id="KW-0812">Transmembrane</keyword>
<protein>
    <submittedName>
        <fullName evidence="7">Biopolymer transport protein exbD2</fullName>
    </submittedName>
</protein>
<evidence type="ECO:0000256" key="4">
    <source>
        <dbReference type="ARBA" id="ARBA00022989"/>
    </source>
</evidence>
<sequence length="140" mass="16015">MALDLARRRKTQDDDDIPMAPMIDCVFLLLIFFMVSAIMKVPPPFTVTLPDSATQHEFTRKKFNLFINSDGRISIDDQEMLTLEDMELYIAAHENQISTLIIKADKRAKHGDVIDVVERVKMRSSKREGLEIAFAVSEEN</sequence>
<evidence type="ECO:0000313" key="7">
    <source>
        <dbReference type="EMBL" id="CAI8040191.1"/>
    </source>
</evidence>
<keyword evidence="5 6" id="KW-0472">Membrane</keyword>
<proteinExistence type="predicted"/>
<dbReference type="InterPro" id="IPR003400">
    <property type="entry name" value="ExbD"/>
</dbReference>
<evidence type="ECO:0000256" key="1">
    <source>
        <dbReference type="ARBA" id="ARBA00004162"/>
    </source>
</evidence>
<dbReference type="PANTHER" id="PTHR30558:SF3">
    <property type="entry name" value="BIOPOLYMER TRANSPORT PROTEIN EXBD-RELATED"/>
    <property type="match status" value="1"/>
</dbReference>
<evidence type="ECO:0000313" key="8">
    <source>
        <dbReference type="Proteomes" id="UP001174909"/>
    </source>
</evidence>
<dbReference type="GO" id="GO:0005886">
    <property type="term" value="C:plasma membrane"/>
    <property type="evidence" value="ECO:0007669"/>
    <property type="project" value="UniProtKB-SubCell"/>
</dbReference>
<keyword evidence="4 6" id="KW-1133">Transmembrane helix</keyword>
<dbReference type="EMBL" id="CASHTH010003088">
    <property type="protein sequence ID" value="CAI8040191.1"/>
    <property type="molecule type" value="Genomic_DNA"/>
</dbReference>
<accession>A0AA35T4H7</accession>
<reference evidence="7" key="1">
    <citation type="submission" date="2023-03" db="EMBL/GenBank/DDBJ databases">
        <authorList>
            <person name="Steffen K."/>
            <person name="Cardenas P."/>
        </authorList>
    </citation>
    <scope>NUCLEOTIDE SEQUENCE</scope>
</reference>
<feature type="transmembrane region" description="Helical" evidence="6">
    <location>
        <begin position="21"/>
        <end position="39"/>
    </location>
</feature>